<protein>
    <submittedName>
        <fullName evidence="1">Uncharacterized protein</fullName>
    </submittedName>
</protein>
<comment type="caution">
    <text evidence="1">The sequence shown here is derived from an EMBL/GenBank/DDBJ whole genome shotgun (WGS) entry which is preliminary data.</text>
</comment>
<evidence type="ECO:0000313" key="2">
    <source>
        <dbReference type="Proteomes" id="UP001164929"/>
    </source>
</evidence>
<name>A0AAD6RH24_9ROSI</name>
<dbReference type="AlphaFoldDB" id="A0AAD6RH24"/>
<proteinExistence type="predicted"/>
<reference evidence="1" key="1">
    <citation type="journal article" date="2023" name="Mol. Ecol. Resour.">
        <title>Chromosome-level genome assembly of a triploid poplar Populus alba 'Berolinensis'.</title>
        <authorList>
            <person name="Chen S."/>
            <person name="Yu Y."/>
            <person name="Wang X."/>
            <person name="Wang S."/>
            <person name="Zhang T."/>
            <person name="Zhou Y."/>
            <person name="He R."/>
            <person name="Meng N."/>
            <person name="Wang Y."/>
            <person name="Liu W."/>
            <person name="Liu Z."/>
            <person name="Liu J."/>
            <person name="Guo Q."/>
            <person name="Huang H."/>
            <person name="Sederoff R.R."/>
            <person name="Wang G."/>
            <person name="Qu G."/>
            <person name="Chen S."/>
        </authorList>
    </citation>
    <scope>NUCLEOTIDE SEQUENCE</scope>
    <source>
        <strain evidence="1">SC-2020</strain>
    </source>
</reference>
<evidence type="ECO:0000313" key="1">
    <source>
        <dbReference type="EMBL" id="KAJ7008864.1"/>
    </source>
</evidence>
<keyword evidence="2" id="KW-1185">Reference proteome</keyword>
<accession>A0AAD6RH24</accession>
<dbReference type="EMBL" id="JAQIZT010000002">
    <property type="protein sequence ID" value="KAJ7008864.1"/>
    <property type="molecule type" value="Genomic_DNA"/>
</dbReference>
<gene>
    <name evidence="1" type="ORF">NC653_007506</name>
</gene>
<organism evidence="1 2">
    <name type="scientific">Populus alba x Populus x berolinensis</name>
    <dbReference type="NCBI Taxonomy" id="444605"/>
    <lineage>
        <taxon>Eukaryota</taxon>
        <taxon>Viridiplantae</taxon>
        <taxon>Streptophyta</taxon>
        <taxon>Embryophyta</taxon>
        <taxon>Tracheophyta</taxon>
        <taxon>Spermatophyta</taxon>
        <taxon>Magnoliopsida</taxon>
        <taxon>eudicotyledons</taxon>
        <taxon>Gunneridae</taxon>
        <taxon>Pentapetalae</taxon>
        <taxon>rosids</taxon>
        <taxon>fabids</taxon>
        <taxon>Malpighiales</taxon>
        <taxon>Salicaceae</taxon>
        <taxon>Saliceae</taxon>
        <taxon>Populus</taxon>
    </lineage>
</organism>
<dbReference type="Proteomes" id="UP001164929">
    <property type="component" value="Chromosome 2"/>
</dbReference>
<sequence>MINLKTFKHPDAKTIKGIRETIFSGTQKRINKKIQNLSYLLKKKSKRMMDSKEGMVYGRC</sequence>